<dbReference type="Gene3D" id="1.10.620.20">
    <property type="entry name" value="Ribonucleotide Reductase, subunit A"/>
    <property type="match status" value="1"/>
</dbReference>
<evidence type="ECO:0000313" key="3">
    <source>
        <dbReference type="EMBL" id="NMR20019.1"/>
    </source>
</evidence>
<protein>
    <submittedName>
        <fullName evidence="3">YHS domain-containing protein</fullName>
    </submittedName>
</protein>
<dbReference type="EMBL" id="JABCJJ010000008">
    <property type="protein sequence ID" value="NMR20019.1"/>
    <property type="molecule type" value="Genomic_DNA"/>
</dbReference>
<reference evidence="3 4" key="1">
    <citation type="submission" date="2020-04" db="EMBL/GenBank/DDBJ databases">
        <title>Sequencing and Assembly of C. fimi.</title>
        <authorList>
            <person name="Ramsey A.R."/>
        </authorList>
    </citation>
    <scope>NUCLEOTIDE SEQUENCE [LARGE SCALE GENOMIC DNA]</scope>
    <source>
        <strain evidence="3 4">SB</strain>
    </source>
</reference>
<feature type="region of interest" description="Disordered" evidence="1">
    <location>
        <begin position="1"/>
        <end position="86"/>
    </location>
</feature>
<dbReference type="GO" id="GO:0016491">
    <property type="term" value="F:oxidoreductase activity"/>
    <property type="evidence" value="ECO:0007669"/>
    <property type="project" value="InterPro"/>
</dbReference>
<dbReference type="AlphaFoldDB" id="A0A7Y0LY07"/>
<dbReference type="InterPro" id="IPR007029">
    <property type="entry name" value="YHS_dom"/>
</dbReference>
<dbReference type="Pfam" id="PF04945">
    <property type="entry name" value="YHS"/>
    <property type="match status" value="1"/>
</dbReference>
<evidence type="ECO:0000259" key="2">
    <source>
        <dbReference type="Pfam" id="PF04945"/>
    </source>
</evidence>
<feature type="compositionally biased region" description="Low complexity" evidence="1">
    <location>
        <begin position="69"/>
        <end position="79"/>
    </location>
</feature>
<evidence type="ECO:0000256" key="1">
    <source>
        <dbReference type="SAM" id="MobiDB-lite"/>
    </source>
</evidence>
<dbReference type="Proteomes" id="UP000562124">
    <property type="component" value="Unassembled WGS sequence"/>
</dbReference>
<keyword evidence="4" id="KW-1185">Reference proteome</keyword>
<name>A0A7Y0LY07_CELFI</name>
<sequence length="135" mass="14270">MTHDHDHDHGAHDHGAHDHGAHDHGAHDHGAHDHGAHDHGGHDRGGHDHGDHDHGGHDHGGHDHHQHGAHGQSDAAAGAPAEGLAECPVMPGSMVVKEEAEAAGLTREYEGQTYYLCCDACVPMFDADPKKYAVV</sequence>
<accession>A0A7Y0LY07</accession>
<organism evidence="3 4">
    <name type="scientific">Cellulomonas fimi</name>
    <dbReference type="NCBI Taxonomy" id="1708"/>
    <lineage>
        <taxon>Bacteria</taxon>
        <taxon>Bacillati</taxon>
        <taxon>Actinomycetota</taxon>
        <taxon>Actinomycetes</taxon>
        <taxon>Micrococcales</taxon>
        <taxon>Cellulomonadaceae</taxon>
        <taxon>Cellulomonas</taxon>
    </lineage>
</organism>
<dbReference type="RefSeq" id="WP_169324398.1">
    <property type="nucleotide sequence ID" value="NZ_JABCJJ010000008.1"/>
</dbReference>
<evidence type="ECO:0000313" key="4">
    <source>
        <dbReference type="Proteomes" id="UP000562124"/>
    </source>
</evidence>
<feature type="compositionally biased region" description="Basic and acidic residues" evidence="1">
    <location>
        <begin position="1"/>
        <end position="63"/>
    </location>
</feature>
<dbReference type="InterPro" id="IPR012348">
    <property type="entry name" value="RNR-like"/>
</dbReference>
<feature type="domain" description="YHS" evidence="2">
    <location>
        <begin position="105"/>
        <end position="133"/>
    </location>
</feature>
<proteinExistence type="predicted"/>
<dbReference type="InterPro" id="IPR009078">
    <property type="entry name" value="Ferritin-like_SF"/>
</dbReference>
<gene>
    <name evidence="3" type="ORF">HIR71_07245</name>
</gene>
<dbReference type="SUPFAM" id="SSF47240">
    <property type="entry name" value="Ferritin-like"/>
    <property type="match status" value="1"/>
</dbReference>
<comment type="caution">
    <text evidence="3">The sequence shown here is derived from an EMBL/GenBank/DDBJ whole genome shotgun (WGS) entry which is preliminary data.</text>
</comment>